<dbReference type="PANTHER" id="PTHR44591:SF20">
    <property type="entry name" value="PROTEIN PILH"/>
    <property type="match status" value="1"/>
</dbReference>
<dbReference type="PANTHER" id="PTHR44591">
    <property type="entry name" value="STRESS RESPONSE REGULATOR PROTEIN 1"/>
    <property type="match status" value="1"/>
</dbReference>
<dbReference type="PROSITE" id="PS50110">
    <property type="entry name" value="RESPONSE_REGULATORY"/>
    <property type="match status" value="1"/>
</dbReference>
<keyword evidence="1 2" id="KW-0597">Phosphoprotein</keyword>
<proteinExistence type="predicted"/>
<dbReference type="Gene3D" id="3.40.50.2300">
    <property type="match status" value="1"/>
</dbReference>
<dbReference type="InterPro" id="IPR001789">
    <property type="entry name" value="Sig_transdc_resp-reg_receiver"/>
</dbReference>
<evidence type="ECO:0000256" key="1">
    <source>
        <dbReference type="ARBA" id="ARBA00022553"/>
    </source>
</evidence>
<evidence type="ECO:0000256" key="2">
    <source>
        <dbReference type="PROSITE-ProRule" id="PRU00169"/>
    </source>
</evidence>
<dbReference type="SMART" id="SM00448">
    <property type="entry name" value="REC"/>
    <property type="match status" value="1"/>
</dbReference>
<dbReference type="EMBL" id="NQKI01000001">
    <property type="protein sequence ID" value="OZY61285.1"/>
    <property type="molecule type" value="Genomic_DNA"/>
</dbReference>
<sequence length="125" mass="13740">MARILIVDDSPTEMYKLSGLLEKHGYEVLKAVNGADGVALARKEHPDLVLMDIVMPGLNGFQATRQLSKDPETQGVPVIVVTTKDQETDMVWATRQGAKGYLTKPVDEDALIKKIKENLPASTHK</sequence>
<dbReference type="GO" id="GO:0000160">
    <property type="term" value="P:phosphorelay signal transduction system"/>
    <property type="evidence" value="ECO:0007669"/>
    <property type="project" value="InterPro"/>
</dbReference>
<dbReference type="AlphaFoldDB" id="A0A266NHP8"/>
<comment type="caution">
    <text evidence="4">The sequence shown here is derived from an EMBL/GenBank/DDBJ whole genome shotgun (WGS) entry which is preliminary data.</text>
</comment>
<name>A0A266NHP8_9PSED</name>
<reference evidence="4 5" key="1">
    <citation type="submission" date="2017-08" db="EMBL/GenBank/DDBJ databases">
        <title>Genomic and metabolic characterisation of spoilage-associated Pseudomonas species.</title>
        <authorList>
            <person name="Stanborough T."/>
            <person name="Fegan N."/>
            <person name="Powell S.M."/>
            <person name="Singh T."/>
            <person name="Tamplin M.L."/>
            <person name="Chandry P.S."/>
        </authorList>
    </citation>
    <scope>NUCLEOTIDE SEQUENCE [LARGE SCALE GENOMIC DNA]</scope>
    <source>
        <strain evidence="4 5">L1802</strain>
    </source>
</reference>
<gene>
    <name evidence="4" type="ORF">CJF39_00325</name>
</gene>
<feature type="modified residue" description="4-aspartylphosphate" evidence="2">
    <location>
        <position position="52"/>
    </location>
</feature>
<evidence type="ECO:0000313" key="4">
    <source>
        <dbReference type="EMBL" id="OZY61285.1"/>
    </source>
</evidence>
<feature type="domain" description="Response regulatory" evidence="3">
    <location>
        <begin position="3"/>
        <end position="119"/>
    </location>
</feature>
<dbReference type="Proteomes" id="UP000215788">
    <property type="component" value="Unassembled WGS sequence"/>
</dbReference>
<dbReference type="Pfam" id="PF00072">
    <property type="entry name" value="Response_reg"/>
    <property type="match status" value="1"/>
</dbReference>
<protein>
    <submittedName>
        <fullName evidence="4">Two-component system response regulator</fullName>
    </submittedName>
</protein>
<dbReference type="InterPro" id="IPR050595">
    <property type="entry name" value="Bact_response_regulator"/>
</dbReference>
<dbReference type="InterPro" id="IPR011006">
    <property type="entry name" value="CheY-like_superfamily"/>
</dbReference>
<accession>A0A266NHP8</accession>
<dbReference type="SUPFAM" id="SSF52172">
    <property type="entry name" value="CheY-like"/>
    <property type="match status" value="1"/>
</dbReference>
<evidence type="ECO:0000313" key="5">
    <source>
        <dbReference type="Proteomes" id="UP000215788"/>
    </source>
</evidence>
<dbReference type="RefSeq" id="WP_094991632.1">
    <property type="nucleotide sequence ID" value="NZ_NQKI01000001.1"/>
</dbReference>
<evidence type="ECO:0000259" key="3">
    <source>
        <dbReference type="PROSITE" id="PS50110"/>
    </source>
</evidence>
<dbReference type="OrthoDB" id="9800897at2"/>
<organism evidence="4 5">
    <name type="scientific">Pseudomonas lundensis</name>
    <dbReference type="NCBI Taxonomy" id="86185"/>
    <lineage>
        <taxon>Bacteria</taxon>
        <taxon>Pseudomonadati</taxon>
        <taxon>Pseudomonadota</taxon>
        <taxon>Gammaproteobacteria</taxon>
        <taxon>Pseudomonadales</taxon>
        <taxon>Pseudomonadaceae</taxon>
        <taxon>Pseudomonas</taxon>
    </lineage>
</organism>